<dbReference type="InterPro" id="IPR003848">
    <property type="entry name" value="DUF218"/>
</dbReference>
<feature type="chain" id="PRO_5039730145" evidence="1">
    <location>
        <begin position="21"/>
        <end position="209"/>
    </location>
</feature>
<keyword evidence="1" id="KW-0732">Signal</keyword>
<dbReference type="Proteomes" id="UP000259211">
    <property type="component" value="Unassembled WGS sequence"/>
</dbReference>
<reference evidence="4 5" key="1">
    <citation type="submission" date="2017-07" db="EMBL/GenBank/DDBJ databases">
        <authorList>
            <person name="Sun Z.S."/>
            <person name="Albrecht U."/>
            <person name="Echele G."/>
            <person name="Lee C.C."/>
        </authorList>
    </citation>
    <scope>NUCLEOTIDE SEQUENCE [LARGE SCALE GENOMIC DNA]</scope>
    <source>
        <strain evidence="4 5">P16-029</strain>
    </source>
</reference>
<gene>
    <name evidence="4" type="ORF">CHT91_11420</name>
    <name evidence="3" type="ORF">V7F78_10770</name>
</gene>
<dbReference type="RefSeq" id="WP_117189738.1">
    <property type="nucleotide sequence ID" value="NZ_JAHDTZ010000012.1"/>
</dbReference>
<evidence type="ECO:0000259" key="2">
    <source>
        <dbReference type="Pfam" id="PF02698"/>
    </source>
</evidence>
<feature type="domain" description="DUF218" evidence="2">
    <location>
        <begin position="38"/>
        <end position="159"/>
    </location>
</feature>
<dbReference type="EMBL" id="JBAKUA010000019">
    <property type="protein sequence ID" value="MEH1547477.1"/>
    <property type="molecule type" value="Genomic_DNA"/>
</dbReference>
<dbReference type="Gene3D" id="3.40.50.620">
    <property type="entry name" value="HUPs"/>
    <property type="match status" value="1"/>
</dbReference>
<dbReference type="CDD" id="cd06259">
    <property type="entry name" value="YdcF-like"/>
    <property type="match status" value="1"/>
</dbReference>
<dbReference type="Proteomes" id="UP001309299">
    <property type="component" value="Unassembled WGS sequence"/>
</dbReference>
<dbReference type="AlphaFoldDB" id="A0A3E2DBA8"/>
<evidence type="ECO:0000313" key="5">
    <source>
        <dbReference type="Proteomes" id="UP000259211"/>
    </source>
</evidence>
<dbReference type="GO" id="GO:0005886">
    <property type="term" value="C:plasma membrane"/>
    <property type="evidence" value="ECO:0007669"/>
    <property type="project" value="TreeGrafter"/>
</dbReference>
<reference evidence="3" key="2">
    <citation type="submission" date="2024-02" db="EMBL/GenBank/DDBJ databases">
        <title>Bacterial skin colonization with Propionibacterium avidum as a risk factor for Periprosthetic Joint Infections - a single-center prospective study.</title>
        <authorList>
            <person name="Achermann Y."/>
        </authorList>
    </citation>
    <scope>NUCLEOTIDE SEQUENCE</scope>
    <source>
        <strain evidence="3">PAVI-2017310195</strain>
    </source>
</reference>
<dbReference type="InterPro" id="IPR051599">
    <property type="entry name" value="Cell_Envelope_Assoc"/>
</dbReference>
<accession>A0A3E2DBA8</accession>
<name>A0A3E2DBA8_9ACTN</name>
<dbReference type="InterPro" id="IPR014729">
    <property type="entry name" value="Rossmann-like_a/b/a_fold"/>
</dbReference>
<evidence type="ECO:0000313" key="4">
    <source>
        <dbReference type="EMBL" id="RFT42263.1"/>
    </source>
</evidence>
<dbReference type="Pfam" id="PF02698">
    <property type="entry name" value="DUF218"/>
    <property type="match status" value="1"/>
</dbReference>
<proteinExistence type="predicted"/>
<dbReference type="PANTHER" id="PTHR30336">
    <property type="entry name" value="INNER MEMBRANE PROTEIN, PROBABLE PERMEASE"/>
    <property type="match status" value="1"/>
</dbReference>
<evidence type="ECO:0000256" key="1">
    <source>
        <dbReference type="SAM" id="SignalP"/>
    </source>
</evidence>
<comment type="caution">
    <text evidence="4">The sequence shown here is derived from an EMBL/GenBank/DDBJ whole genome shotgun (WGS) entry which is preliminary data.</text>
</comment>
<dbReference type="PANTHER" id="PTHR30336:SF6">
    <property type="entry name" value="INTEGRAL MEMBRANE PROTEIN"/>
    <property type="match status" value="1"/>
</dbReference>
<evidence type="ECO:0000313" key="3">
    <source>
        <dbReference type="EMBL" id="MEH1547477.1"/>
    </source>
</evidence>
<feature type="signal peptide" evidence="1">
    <location>
        <begin position="1"/>
        <end position="20"/>
    </location>
</feature>
<organism evidence="4 5">
    <name type="scientific">Cutibacterium avidum</name>
    <dbReference type="NCBI Taxonomy" id="33010"/>
    <lineage>
        <taxon>Bacteria</taxon>
        <taxon>Bacillati</taxon>
        <taxon>Actinomycetota</taxon>
        <taxon>Actinomycetes</taxon>
        <taxon>Propionibacteriales</taxon>
        <taxon>Propionibacteriaceae</taxon>
        <taxon>Cutibacterium</taxon>
    </lineage>
</organism>
<dbReference type="EMBL" id="NOWI01000011">
    <property type="protein sequence ID" value="RFT42263.1"/>
    <property type="molecule type" value="Genomic_DNA"/>
</dbReference>
<protein>
    <submittedName>
        <fullName evidence="3">ElyC/SanA/YdcF family protein</fullName>
    </submittedName>
</protein>
<sequence>MIVSTCIAALVALLGPWALAGALSYGKVHDVADTEPRDVAIVLGAQVLPSGTPSAYLRGRLDVAANLYRSGKAKVILVSGDNRETHYNEPKVMKTYLVSKGVPAARIVEDFAGLDTYDTCVRARRIFGVDRAIMVTQDYHEIRTVATCRMTGLDATGTPDRSQIHDKVWWKGWAREFGARGKMIIDVVSHRDPVLGKPEDGVEKALKAA</sequence>